<dbReference type="HAMAP" id="MF_01235">
    <property type="entry name" value="ManNAc6P_epimer"/>
    <property type="match status" value="1"/>
</dbReference>
<evidence type="ECO:0000256" key="1">
    <source>
        <dbReference type="ARBA" id="ARBA00000056"/>
    </source>
</evidence>
<dbReference type="PANTHER" id="PTHR36204:SF1">
    <property type="entry name" value="N-ACETYLMANNOSAMINE-6-PHOSPHATE 2-EPIMERASE-RELATED"/>
    <property type="match status" value="1"/>
</dbReference>
<sequence>MEKQTFLDLIKGKLIVSCQALEDEPLHGSEYMAKMGLAAKIGGAVAIRANGKEDIIAIKKLTGLPTIGIIKRNYSGSEIFITPTLKEVEELIESGADVITLDATARMRPNGITLHEMITFIRENSNSLVMADVSTFEEGVIAVEEGCDLISTTLSGYTSYSPKLDGPDFSLIKELTSSFDVPVVAEGRISTPEEAVMAFKQGAHSVVVGTAITRPQVLTKRFVESLEKNSLNIMS</sequence>
<dbReference type="CDD" id="cd04729">
    <property type="entry name" value="NanE"/>
    <property type="match status" value="1"/>
</dbReference>
<comment type="catalytic activity">
    <reaction evidence="1 7">
        <text>an N-acyl-D-glucosamine 6-phosphate = an N-acyl-D-mannosamine 6-phosphate</text>
        <dbReference type="Rhea" id="RHEA:23932"/>
        <dbReference type="ChEBI" id="CHEBI:57599"/>
        <dbReference type="ChEBI" id="CHEBI:57666"/>
        <dbReference type="EC" id="5.1.3.9"/>
    </reaction>
</comment>
<comment type="pathway">
    <text evidence="3 7">Amino-sugar metabolism; N-acetylneuraminate degradation; D-fructose 6-phosphate from N-acetylneuraminate: step 3/5.</text>
</comment>
<dbReference type="Pfam" id="PF04131">
    <property type="entry name" value="NanE"/>
    <property type="match status" value="1"/>
</dbReference>
<dbReference type="PANTHER" id="PTHR36204">
    <property type="entry name" value="N-ACETYLMANNOSAMINE-6-PHOSPHATE 2-EPIMERASE-RELATED"/>
    <property type="match status" value="1"/>
</dbReference>
<dbReference type="FunFam" id="3.20.20.70:FF:000035">
    <property type="entry name" value="Putative N-acetylmannosamine-6-phosphate 2-epimerase"/>
    <property type="match status" value="1"/>
</dbReference>
<evidence type="ECO:0000256" key="3">
    <source>
        <dbReference type="ARBA" id="ARBA00005081"/>
    </source>
</evidence>
<gene>
    <name evidence="7" type="primary">nanE</name>
    <name evidence="8" type="ORF">BWZ43_02500</name>
</gene>
<proteinExistence type="inferred from homology"/>
<evidence type="ECO:0000313" key="9">
    <source>
        <dbReference type="Proteomes" id="UP000189761"/>
    </source>
</evidence>
<dbReference type="NCBIfam" id="NF002231">
    <property type="entry name" value="PRK01130.1"/>
    <property type="match status" value="1"/>
</dbReference>
<comment type="caution">
    <text evidence="8">The sequence shown here is derived from an EMBL/GenBank/DDBJ whole genome shotgun (WGS) entry which is preliminary data.</text>
</comment>
<reference evidence="8 9" key="1">
    <citation type="submission" date="2017-01" db="EMBL/GenBank/DDBJ databases">
        <title>Draft genome sequence of Bacillus oleronius.</title>
        <authorList>
            <person name="Allam M."/>
        </authorList>
    </citation>
    <scope>NUCLEOTIDE SEQUENCE [LARGE SCALE GENOMIC DNA]</scope>
    <source>
        <strain evidence="8 9">DSM 9356</strain>
    </source>
</reference>
<dbReference type="AlphaFoldDB" id="A0A8E2IAX3"/>
<keyword evidence="6 7" id="KW-0119">Carbohydrate metabolism</keyword>
<dbReference type="InterPro" id="IPR011060">
    <property type="entry name" value="RibuloseP-bd_barrel"/>
</dbReference>
<evidence type="ECO:0000313" key="8">
    <source>
        <dbReference type="EMBL" id="OOP69929.1"/>
    </source>
</evidence>
<name>A0A8E2IAX3_9BACI</name>
<dbReference type="Proteomes" id="UP000189761">
    <property type="component" value="Unassembled WGS sequence"/>
</dbReference>
<dbReference type="GO" id="GO:0019262">
    <property type="term" value="P:N-acetylneuraminate catabolic process"/>
    <property type="evidence" value="ECO:0007669"/>
    <property type="project" value="UniProtKB-UniRule"/>
</dbReference>
<dbReference type="EMBL" id="MTLA01000026">
    <property type="protein sequence ID" value="OOP69929.1"/>
    <property type="molecule type" value="Genomic_DNA"/>
</dbReference>
<evidence type="ECO:0000256" key="6">
    <source>
        <dbReference type="ARBA" id="ARBA00023277"/>
    </source>
</evidence>
<comment type="function">
    <text evidence="2 7">Converts N-acetylmannosamine-6-phosphate (ManNAc-6-P) to N-acetylglucosamine-6-phosphate (GlcNAc-6-P).</text>
</comment>
<dbReference type="GO" id="GO:0047465">
    <property type="term" value="F:N-acylglucosamine-6-phosphate 2-epimerase activity"/>
    <property type="evidence" value="ECO:0007669"/>
    <property type="project" value="UniProtKB-EC"/>
</dbReference>
<dbReference type="SUPFAM" id="SSF51366">
    <property type="entry name" value="Ribulose-phoshate binding barrel"/>
    <property type="match status" value="1"/>
</dbReference>
<dbReference type="GO" id="GO:0005829">
    <property type="term" value="C:cytosol"/>
    <property type="evidence" value="ECO:0007669"/>
    <property type="project" value="TreeGrafter"/>
</dbReference>
<comment type="similarity">
    <text evidence="4 7">Belongs to the NanE family.</text>
</comment>
<accession>A0A8E2IAX3</accession>
<evidence type="ECO:0000256" key="5">
    <source>
        <dbReference type="ARBA" id="ARBA00023235"/>
    </source>
</evidence>
<dbReference type="Gene3D" id="3.20.20.70">
    <property type="entry name" value="Aldolase class I"/>
    <property type="match status" value="1"/>
</dbReference>
<evidence type="ECO:0000256" key="2">
    <source>
        <dbReference type="ARBA" id="ARBA00002147"/>
    </source>
</evidence>
<dbReference type="UniPathway" id="UPA00629">
    <property type="reaction ID" value="UER00682"/>
</dbReference>
<dbReference type="EC" id="5.1.3.9" evidence="7"/>
<protein>
    <recommendedName>
        <fullName evidence="7">Putative N-acetylmannosamine-6-phosphate 2-epimerase</fullName>
        <ecNumber evidence="7">5.1.3.9</ecNumber>
    </recommendedName>
    <alternativeName>
        <fullName evidence="7">ManNAc-6-P epimerase</fullName>
    </alternativeName>
</protein>
<dbReference type="GO" id="GO:0006053">
    <property type="term" value="P:N-acetylmannosamine catabolic process"/>
    <property type="evidence" value="ECO:0007669"/>
    <property type="project" value="TreeGrafter"/>
</dbReference>
<keyword evidence="5 7" id="KW-0413">Isomerase</keyword>
<evidence type="ECO:0000256" key="4">
    <source>
        <dbReference type="ARBA" id="ARBA00007439"/>
    </source>
</evidence>
<dbReference type="GO" id="GO:0005975">
    <property type="term" value="P:carbohydrate metabolic process"/>
    <property type="evidence" value="ECO:0007669"/>
    <property type="project" value="UniProtKB-UniRule"/>
</dbReference>
<keyword evidence="9" id="KW-1185">Reference proteome</keyword>
<organism evidence="8 9">
    <name type="scientific">Heyndrickxia oleronia</name>
    <dbReference type="NCBI Taxonomy" id="38875"/>
    <lineage>
        <taxon>Bacteria</taxon>
        <taxon>Bacillati</taxon>
        <taxon>Bacillota</taxon>
        <taxon>Bacilli</taxon>
        <taxon>Bacillales</taxon>
        <taxon>Bacillaceae</taxon>
        <taxon>Heyndrickxia</taxon>
    </lineage>
</organism>
<dbReference type="InterPro" id="IPR013785">
    <property type="entry name" value="Aldolase_TIM"/>
</dbReference>
<dbReference type="InterPro" id="IPR007260">
    <property type="entry name" value="NanE"/>
</dbReference>
<evidence type="ECO:0000256" key="7">
    <source>
        <dbReference type="HAMAP-Rule" id="MF_01235"/>
    </source>
</evidence>
<dbReference type="RefSeq" id="WP_078109370.1">
    <property type="nucleotide sequence ID" value="NZ_CP065424.1"/>
</dbReference>